<evidence type="ECO:0000313" key="7">
    <source>
        <dbReference type="Proteomes" id="UP000612055"/>
    </source>
</evidence>
<proteinExistence type="inferred from homology"/>
<dbReference type="EMBL" id="JAEHOE010000104">
    <property type="protein sequence ID" value="KAG2486953.1"/>
    <property type="molecule type" value="Genomic_DNA"/>
</dbReference>
<reference evidence="6" key="1">
    <citation type="journal article" date="2020" name="bioRxiv">
        <title>Comparative genomics of Chlamydomonas.</title>
        <authorList>
            <person name="Craig R.J."/>
            <person name="Hasan A.R."/>
            <person name="Ness R.W."/>
            <person name="Keightley P.D."/>
        </authorList>
    </citation>
    <scope>NUCLEOTIDE SEQUENCE</scope>
    <source>
        <strain evidence="6">CCAP 11/70</strain>
    </source>
</reference>
<name>A0A835XQ70_9CHLO</name>
<keyword evidence="2" id="KW-0378">Hydrolase</keyword>
<feature type="compositionally biased region" description="Gly residues" evidence="5">
    <location>
        <begin position="661"/>
        <end position="672"/>
    </location>
</feature>
<dbReference type="Pfam" id="PF00232">
    <property type="entry name" value="Glyco_hydro_1"/>
    <property type="match status" value="1"/>
</dbReference>
<evidence type="ECO:0008006" key="8">
    <source>
        <dbReference type="Google" id="ProtNLM"/>
    </source>
</evidence>
<dbReference type="OrthoDB" id="65569at2759"/>
<dbReference type="PANTHER" id="PTHR10353">
    <property type="entry name" value="GLYCOSYL HYDROLASE"/>
    <property type="match status" value="1"/>
</dbReference>
<gene>
    <name evidence="6" type="ORF">HYH03_014450</name>
</gene>
<accession>A0A835XQ70</accession>
<evidence type="ECO:0000256" key="2">
    <source>
        <dbReference type="ARBA" id="ARBA00022801"/>
    </source>
</evidence>
<evidence type="ECO:0000256" key="3">
    <source>
        <dbReference type="ARBA" id="ARBA00023295"/>
    </source>
</evidence>
<dbReference type="GO" id="GO:0005975">
    <property type="term" value="P:carbohydrate metabolic process"/>
    <property type="evidence" value="ECO:0007669"/>
    <property type="project" value="InterPro"/>
</dbReference>
<dbReference type="GO" id="GO:0008422">
    <property type="term" value="F:beta-glucosidase activity"/>
    <property type="evidence" value="ECO:0007669"/>
    <property type="project" value="TreeGrafter"/>
</dbReference>
<comment type="caution">
    <text evidence="6">The sequence shown here is derived from an EMBL/GenBank/DDBJ whole genome shotgun (WGS) entry which is preliminary data.</text>
</comment>
<feature type="region of interest" description="Disordered" evidence="5">
    <location>
        <begin position="651"/>
        <end position="672"/>
    </location>
</feature>
<dbReference type="InterPro" id="IPR001360">
    <property type="entry name" value="Glyco_hydro_1"/>
</dbReference>
<sequence length="672" mass="71114">MSTNGAPPVELAGSGAPRFLKGCAISVWQNSPDTASQWTQFALKPHSMLERVAGKNPQMRIDKGSPDFWQRYEDDIAAARLLGSNSFRVSLEWSRVMPEGPGLIDQQAVSRYCDILRACTAAGLEPMVTLHHFVHPEWFQRLGGFEKESNIRYFVEWAEVAFRLFAPLGVKLWATFNEPTCAAFTGYIVGIHAPGRQGALELAGRVLLCMLRAHAAAHACLKRLPGGQAAEVGLVHQQIRFEAEGTGALYGGARWTAEWLTHCFGWDVVHTWLLTGHFAWRVPGSKAGVEAQEPGVRPPCDWLGINYYTNVVLDWRCGFTGRPGDVLTDMGWPISPEGLYRAIAHCGELGIPLYITETGIADGVDDRRGPLIAAYWEQLARAVADGHDVRGFYYWTLCDNFEWHLGWNMKFGLFEWTEAPPNPKPHPVAAAQEARAAAARAAAKNAALDGFGGGGGGGGGAVCTLSAPPPSVPALALAGAAAGGGGAPVLQIHAGASVAATATATIISVSPPGTPYWRRPTASATPFAADGAAAKAAEAAVAEAEAGAERFPGRRLRQGSLELVRRFAATPDDLAAARQALASTQWPAVPLPDELRRPTAAARAAAGGPAWRSVRGVLRLALAVLAMPAAVAGAAWRAAAKGAASRQALRAGSEEEKAALCGGGGGSRVRST</sequence>
<dbReference type="InterPro" id="IPR017853">
    <property type="entry name" value="GH"/>
</dbReference>
<dbReference type="PANTHER" id="PTHR10353:SF36">
    <property type="entry name" value="LP05116P"/>
    <property type="match status" value="1"/>
</dbReference>
<dbReference type="AlphaFoldDB" id="A0A835XQ70"/>
<keyword evidence="3" id="KW-0326">Glycosidase</keyword>
<dbReference type="Gene3D" id="3.20.20.80">
    <property type="entry name" value="Glycosidases"/>
    <property type="match status" value="1"/>
</dbReference>
<organism evidence="6 7">
    <name type="scientific">Edaphochlamys debaryana</name>
    <dbReference type="NCBI Taxonomy" id="47281"/>
    <lineage>
        <taxon>Eukaryota</taxon>
        <taxon>Viridiplantae</taxon>
        <taxon>Chlorophyta</taxon>
        <taxon>core chlorophytes</taxon>
        <taxon>Chlorophyceae</taxon>
        <taxon>CS clade</taxon>
        <taxon>Chlamydomonadales</taxon>
        <taxon>Chlamydomonadales incertae sedis</taxon>
        <taxon>Edaphochlamys</taxon>
    </lineage>
</organism>
<evidence type="ECO:0000256" key="5">
    <source>
        <dbReference type="SAM" id="MobiDB-lite"/>
    </source>
</evidence>
<evidence type="ECO:0000256" key="4">
    <source>
        <dbReference type="RuleBase" id="RU003690"/>
    </source>
</evidence>
<protein>
    <recommendedName>
        <fullName evidence="8">Beta-glucosidase</fullName>
    </recommendedName>
</protein>
<keyword evidence="7" id="KW-1185">Reference proteome</keyword>
<dbReference type="SUPFAM" id="SSF51445">
    <property type="entry name" value="(Trans)glycosidases"/>
    <property type="match status" value="1"/>
</dbReference>
<evidence type="ECO:0000256" key="1">
    <source>
        <dbReference type="ARBA" id="ARBA00010838"/>
    </source>
</evidence>
<comment type="similarity">
    <text evidence="1 4">Belongs to the glycosyl hydrolase 1 family.</text>
</comment>
<dbReference type="PRINTS" id="PR00131">
    <property type="entry name" value="GLHYDRLASE1"/>
</dbReference>
<dbReference type="Proteomes" id="UP000612055">
    <property type="component" value="Unassembled WGS sequence"/>
</dbReference>
<evidence type="ECO:0000313" key="6">
    <source>
        <dbReference type="EMBL" id="KAG2486953.1"/>
    </source>
</evidence>